<reference evidence="1 2" key="2">
    <citation type="journal article" date="2019" name="G3 (Bethesda)">
        <title>Hybrid Assembly of the Genome of the Entomopathogenic Nematode Steinernema carpocapsae Identifies the X-Chromosome.</title>
        <authorList>
            <person name="Serra L."/>
            <person name="Macchietto M."/>
            <person name="Macias-Munoz A."/>
            <person name="McGill C.J."/>
            <person name="Rodriguez I.M."/>
            <person name="Rodriguez B."/>
            <person name="Murad R."/>
            <person name="Mortazavi A."/>
        </authorList>
    </citation>
    <scope>NUCLEOTIDE SEQUENCE [LARGE SCALE GENOMIC DNA]</scope>
    <source>
        <strain evidence="1 2">ALL</strain>
    </source>
</reference>
<name>A0A4U5PHN7_STECR</name>
<protein>
    <submittedName>
        <fullName evidence="1">Uncharacterized protein</fullName>
    </submittedName>
</protein>
<proteinExistence type="predicted"/>
<dbReference type="EMBL" id="AZBU02000002">
    <property type="protein sequence ID" value="TKR95963.1"/>
    <property type="molecule type" value="Genomic_DNA"/>
</dbReference>
<keyword evidence="2" id="KW-1185">Reference proteome</keyword>
<evidence type="ECO:0000313" key="2">
    <source>
        <dbReference type="Proteomes" id="UP000298663"/>
    </source>
</evidence>
<dbReference type="Proteomes" id="UP000298663">
    <property type="component" value="Unassembled WGS sequence"/>
</dbReference>
<gene>
    <name evidence="1" type="ORF">L596_010051</name>
</gene>
<sequence length="249" mass="28968">MDSLPYEFHARVASIIAPVALRHLADLPILKVPRWVNAAESQLQNRFSIKVVINTDHVMAYATSVSEAILPLNSFLGRINRFTRVTEVCVYSDFPILGVFPSQENQLRQLGNFLKTQYIGNLYIHSSIHGEELLRVTPLWLIPAKKVYIPDKLFCDQLLDFHLLENFSLDEIVVFNASYDFMWRITEAYKRGEKQALWKDTEDSGKIFEYLDELGFKYAEDRNFGQLPKQAELVNIYTRRKLNFLACKW</sequence>
<evidence type="ECO:0000313" key="1">
    <source>
        <dbReference type="EMBL" id="TKR95963.1"/>
    </source>
</evidence>
<comment type="caution">
    <text evidence="1">The sequence shown here is derived from an EMBL/GenBank/DDBJ whole genome shotgun (WGS) entry which is preliminary data.</text>
</comment>
<organism evidence="1 2">
    <name type="scientific">Steinernema carpocapsae</name>
    <name type="common">Entomopathogenic nematode</name>
    <dbReference type="NCBI Taxonomy" id="34508"/>
    <lineage>
        <taxon>Eukaryota</taxon>
        <taxon>Metazoa</taxon>
        <taxon>Ecdysozoa</taxon>
        <taxon>Nematoda</taxon>
        <taxon>Chromadorea</taxon>
        <taxon>Rhabditida</taxon>
        <taxon>Tylenchina</taxon>
        <taxon>Panagrolaimomorpha</taxon>
        <taxon>Strongyloidoidea</taxon>
        <taxon>Steinernematidae</taxon>
        <taxon>Steinernema</taxon>
    </lineage>
</organism>
<accession>A0A4U5PHN7</accession>
<dbReference type="AlphaFoldDB" id="A0A4U5PHN7"/>
<reference evidence="1 2" key="1">
    <citation type="journal article" date="2015" name="Genome Biol.">
        <title>Comparative genomics of Steinernema reveals deeply conserved gene regulatory networks.</title>
        <authorList>
            <person name="Dillman A.R."/>
            <person name="Macchietto M."/>
            <person name="Porter C.F."/>
            <person name="Rogers A."/>
            <person name="Williams B."/>
            <person name="Antoshechkin I."/>
            <person name="Lee M.M."/>
            <person name="Goodwin Z."/>
            <person name="Lu X."/>
            <person name="Lewis E.E."/>
            <person name="Goodrich-Blair H."/>
            <person name="Stock S.P."/>
            <person name="Adams B.J."/>
            <person name="Sternberg P.W."/>
            <person name="Mortazavi A."/>
        </authorList>
    </citation>
    <scope>NUCLEOTIDE SEQUENCE [LARGE SCALE GENOMIC DNA]</scope>
    <source>
        <strain evidence="1 2">ALL</strain>
    </source>
</reference>